<dbReference type="EMBL" id="LXQA010313716">
    <property type="protein sequence ID" value="MCI43166.1"/>
    <property type="molecule type" value="Genomic_DNA"/>
</dbReference>
<evidence type="ECO:0000313" key="2">
    <source>
        <dbReference type="Proteomes" id="UP000265520"/>
    </source>
</evidence>
<reference evidence="1 2" key="1">
    <citation type="journal article" date="2018" name="Front. Plant Sci.">
        <title>Red Clover (Trifolium pratense) and Zigzag Clover (T. medium) - A Picture of Genomic Similarities and Differences.</title>
        <authorList>
            <person name="Dluhosova J."/>
            <person name="Istvanek J."/>
            <person name="Nedelnik J."/>
            <person name="Repkova J."/>
        </authorList>
    </citation>
    <scope>NUCLEOTIDE SEQUENCE [LARGE SCALE GENOMIC DNA]</scope>
    <source>
        <strain evidence="2">cv. 10/8</strain>
        <tissue evidence="1">Leaf</tissue>
    </source>
</reference>
<accession>A0A392S5L1</accession>
<organism evidence="1 2">
    <name type="scientific">Trifolium medium</name>
    <dbReference type="NCBI Taxonomy" id="97028"/>
    <lineage>
        <taxon>Eukaryota</taxon>
        <taxon>Viridiplantae</taxon>
        <taxon>Streptophyta</taxon>
        <taxon>Embryophyta</taxon>
        <taxon>Tracheophyta</taxon>
        <taxon>Spermatophyta</taxon>
        <taxon>Magnoliopsida</taxon>
        <taxon>eudicotyledons</taxon>
        <taxon>Gunneridae</taxon>
        <taxon>Pentapetalae</taxon>
        <taxon>rosids</taxon>
        <taxon>fabids</taxon>
        <taxon>Fabales</taxon>
        <taxon>Fabaceae</taxon>
        <taxon>Papilionoideae</taxon>
        <taxon>50 kb inversion clade</taxon>
        <taxon>NPAAA clade</taxon>
        <taxon>Hologalegina</taxon>
        <taxon>IRL clade</taxon>
        <taxon>Trifolieae</taxon>
        <taxon>Trifolium</taxon>
    </lineage>
</organism>
<protein>
    <submittedName>
        <fullName evidence="1">Uncharacterized protein</fullName>
    </submittedName>
</protein>
<evidence type="ECO:0000313" key="1">
    <source>
        <dbReference type="EMBL" id="MCI43166.1"/>
    </source>
</evidence>
<feature type="non-terminal residue" evidence="1">
    <location>
        <position position="30"/>
    </location>
</feature>
<proteinExistence type="predicted"/>
<name>A0A392S5L1_9FABA</name>
<sequence>MGVAAGDRRGGAAARVAEIWYGAAEVMNTD</sequence>
<dbReference type="Proteomes" id="UP000265520">
    <property type="component" value="Unassembled WGS sequence"/>
</dbReference>
<keyword evidence="2" id="KW-1185">Reference proteome</keyword>
<comment type="caution">
    <text evidence="1">The sequence shown here is derived from an EMBL/GenBank/DDBJ whole genome shotgun (WGS) entry which is preliminary data.</text>
</comment>
<dbReference type="AlphaFoldDB" id="A0A392S5L1"/>